<gene>
    <name evidence="1" type="ORF">Cba03nite_22090</name>
</gene>
<name>A0A8J3NGZ2_9ACTN</name>
<dbReference type="EMBL" id="BONF01000011">
    <property type="protein sequence ID" value="GIF80860.1"/>
    <property type="molecule type" value="Genomic_DNA"/>
</dbReference>
<evidence type="ECO:0000313" key="2">
    <source>
        <dbReference type="Proteomes" id="UP000601223"/>
    </source>
</evidence>
<reference evidence="1 2" key="1">
    <citation type="submission" date="2021-01" db="EMBL/GenBank/DDBJ databases">
        <title>Whole genome shotgun sequence of Catellatospora bangladeshensis NBRC 107357.</title>
        <authorList>
            <person name="Komaki H."/>
            <person name="Tamura T."/>
        </authorList>
    </citation>
    <scope>NUCLEOTIDE SEQUENCE [LARGE SCALE GENOMIC DNA]</scope>
    <source>
        <strain evidence="1 2">NBRC 107357</strain>
    </source>
</reference>
<sequence length="136" mass="15465">MSRVSNMVAEFVATFPTTLRPGVLYVSGAYSTAAHLCCCGCGHEVITPLSRAQWVLTFDGTVSLRPSIGNWTLPCRSHYFIDSGSIRWARRYSEPEIEANREHDRQLLADARIDTPGGRHPLIQYCRSVWRRLRRL</sequence>
<dbReference type="Pfam" id="PF20137">
    <property type="entry name" value="BubE"/>
    <property type="match status" value="1"/>
</dbReference>
<dbReference type="InterPro" id="IPR045384">
    <property type="entry name" value="DUF6527"/>
</dbReference>
<comment type="caution">
    <text evidence="1">The sequence shown here is derived from an EMBL/GenBank/DDBJ whole genome shotgun (WGS) entry which is preliminary data.</text>
</comment>
<organism evidence="1 2">
    <name type="scientific">Catellatospora bangladeshensis</name>
    <dbReference type="NCBI Taxonomy" id="310355"/>
    <lineage>
        <taxon>Bacteria</taxon>
        <taxon>Bacillati</taxon>
        <taxon>Actinomycetota</taxon>
        <taxon>Actinomycetes</taxon>
        <taxon>Micromonosporales</taxon>
        <taxon>Micromonosporaceae</taxon>
        <taxon>Catellatospora</taxon>
    </lineage>
</organism>
<proteinExistence type="predicted"/>
<keyword evidence="2" id="KW-1185">Reference proteome</keyword>
<accession>A0A8J3NGZ2</accession>
<dbReference type="AlphaFoldDB" id="A0A8J3NGZ2"/>
<protein>
    <submittedName>
        <fullName evidence="1">Uncharacterized protein</fullName>
    </submittedName>
</protein>
<dbReference type="Proteomes" id="UP000601223">
    <property type="component" value="Unassembled WGS sequence"/>
</dbReference>
<evidence type="ECO:0000313" key="1">
    <source>
        <dbReference type="EMBL" id="GIF80860.1"/>
    </source>
</evidence>